<sequence>MPSPRSLSNKSKKNRNATKIQAIFRGRKTRRKLQKAKIQDEAARLFGKVNKSKVKQAIIDMGRDVDKERMEYMTWELFTDLEKDDPEKYAWWIEKAKQNLLKPNKTNSNKKENETSKQKVNYKRCPNGTRRNKITGLCEKTN</sequence>
<dbReference type="Pfam" id="PF00612">
    <property type="entry name" value="IQ"/>
    <property type="match status" value="1"/>
</dbReference>
<feature type="region of interest" description="Disordered" evidence="1">
    <location>
        <begin position="100"/>
        <end position="142"/>
    </location>
</feature>
<dbReference type="AlphaFoldDB" id="A0A6C0E0Z3"/>
<dbReference type="SMART" id="SM00015">
    <property type="entry name" value="IQ"/>
    <property type="match status" value="1"/>
</dbReference>
<accession>A0A6C0E0Z3</accession>
<dbReference type="InterPro" id="IPR000048">
    <property type="entry name" value="IQ_motif_EF-hand-BS"/>
</dbReference>
<feature type="region of interest" description="Disordered" evidence="1">
    <location>
        <begin position="1"/>
        <end position="20"/>
    </location>
</feature>
<reference evidence="2" key="1">
    <citation type="journal article" date="2020" name="Nature">
        <title>Giant virus diversity and host interactions through global metagenomics.</title>
        <authorList>
            <person name="Schulz F."/>
            <person name="Roux S."/>
            <person name="Paez-Espino D."/>
            <person name="Jungbluth S."/>
            <person name="Walsh D.A."/>
            <person name="Denef V.J."/>
            <person name="McMahon K.D."/>
            <person name="Konstantinidis K.T."/>
            <person name="Eloe-Fadrosh E.A."/>
            <person name="Kyrpides N.C."/>
            <person name="Woyke T."/>
        </authorList>
    </citation>
    <scope>NUCLEOTIDE SEQUENCE</scope>
    <source>
        <strain evidence="2">GVMAG-M-3300023174-75</strain>
    </source>
</reference>
<dbReference type="CDD" id="cd23767">
    <property type="entry name" value="IQCD"/>
    <property type="match status" value="1"/>
</dbReference>
<evidence type="ECO:0000313" key="2">
    <source>
        <dbReference type="EMBL" id="QHT21095.1"/>
    </source>
</evidence>
<organism evidence="2">
    <name type="scientific">viral metagenome</name>
    <dbReference type="NCBI Taxonomy" id="1070528"/>
    <lineage>
        <taxon>unclassified sequences</taxon>
        <taxon>metagenomes</taxon>
        <taxon>organismal metagenomes</taxon>
    </lineage>
</organism>
<protein>
    <submittedName>
        <fullName evidence="2">Uncharacterized protein</fullName>
    </submittedName>
</protein>
<proteinExistence type="predicted"/>
<dbReference type="PROSITE" id="PS50096">
    <property type="entry name" value="IQ"/>
    <property type="match status" value="1"/>
</dbReference>
<evidence type="ECO:0000256" key="1">
    <source>
        <dbReference type="SAM" id="MobiDB-lite"/>
    </source>
</evidence>
<dbReference type="EMBL" id="MN739685">
    <property type="protein sequence ID" value="QHT21095.1"/>
    <property type="molecule type" value="Genomic_DNA"/>
</dbReference>
<name>A0A6C0E0Z3_9ZZZZ</name>